<accession>A0A0D0IK86</accession>
<feature type="transmembrane region" description="Helical" evidence="1">
    <location>
        <begin position="12"/>
        <end position="35"/>
    </location>
</feature>
<keyword evidence="1" id="KW-0472">Membrane</keyword>
<evidence type="ECO:0000259" key="2">
    <source>
        <dbReference type="Pfam" id="PF10708"/>
    </source>
</evidence>
<feature type="domain" description="DUF2510" evidence="2">
    <location>
        <begin position="51"/>
        <end position="83"/>
    </location>
</feature>
<keyword evidence="1" id="KW-0812">Transmembrane</keyword>
<protein>
    <recommendedName>
        <fullName evidence="2">DUF2510 domain-containing protein</fullName>
    </recommendedName>
</protein>
<gene>
    <name evidence="3" type="ORF">SD72_15140</name>
</gene>
<dbReference type="InterPro" id="IPR018929">
    <property type="entry name" value="DUF2510"/>
</dbReference>
<keyword evidence="4" id="KW-1185">Reference proteome</keyword>
<dbReference type="Proteomes" id="UP000032120">
    <property type="component" value="Unassembled WGS sequence"/>
</dbReference>
<dbReference type="Pfam" id="PF10708">
    <property type="entry name" value="DUF2510"/>
    <property type="match status" value="1"/>
</dbReference>
<sequence>MIVAGVGLDPLAILMLLGGAVVVVATIATVLTLYLRNRRLSAIDETDSSAAGWYQDPLDANVQRYWDGAAWTEHEHSAIPSAPAGSS</sequence>
<evidence type="ECO:0000256" key="1">
    <source>
        <dbReference type="SAM" id="Phobius"/>
    </source>
</evidence>
<evidence type="ECO:0000313" key="3">
    <source>
        <dbReference type="EMBL" id="KIP51487.1"/>
    </source>
</evidence>
<evidence type="ECO:0000313" key="4">
    <source>
        <dbReference type="Proteomes" id="UP000032120"/>
    </source>
</evidence>
<name>A0A0D0IK86_9MICO</name>
<dbReference type="AlphaFoldDB" id="A0A0D0IK86"/>
<reference evidence="3 4" key="1">
    <citation type="submission" date="2015-01" db="EMBL/GenBank/DDBJ databases">
        <title>Draft genome sequence of Leucobacter komagatae strain VKM ST2845.</title>
        <authorList>
            <person name="Karlyshev A.V."/>
            <person name="Kudryashova E.B."/>
        </authorList>
    </citation>
    <scope>NUCLEOTIDE SEQUENCE [LARGE SCALE GENOMIC DNA]</scope>
    <source>
        <strain evidence="3 4">VKM ST2845</strain>
    </source>
</reference>
<proteinExistence type="predicted"/>
<keyword evidence="1" id="KW-1133">Transmembrane helix</keyword>
<organism evidence="3 4">
    <name type="scientific">Leucobacter komagatae</name>
    <dbReference type="NCBI Taxonomy" id="55969"/>
    <lineage>
        <taxon>Bacteria</taxon>
        <taxon>Bacillati</taxon>
        <taxon>Actinomycetota</taxon>
        <taxon>Actinomycetes</taxon>
        <taxon>Micrococcales</taxon>
        <taxon>Microbacteriaceae</taxon>
        <taxon>Leucobacter</taxon>
    </lineage>
</organism>
<dbReference type="EMBL" id="JXSQ01000034">
    <property type="protein sequence ID" value="KIP51487.1"/>
    <property type="molecule type" value="Genomic_DNA"/>
</dbReference>
<comment type="caution">
    <text evidence="3">The sequence shown here is derived from an EMBL/GenBank/DDBJ whole genome shotgun (WGS) entry which is preliminary data.</text>
</comment>